<dbReference type="Gene3D" id="1.25.40.10">
    <property type="entry name" value="Tetratricopeptide repeat domain"/>
    <property type="match status" value="1"/>
</dbReference>
<dbReference type="RefSeq" id="WP_265590904.1">
    <property type="nucleotide sequence ID" value="NZ_BQKC01000001.1"/>
</dbReference>
<protein>
    <recommendedName>
        <fullName evidence="3">Tetratricopeptide repeat protein</fullName>
    </recommendedName>
</protein>
<dbReference type="SUPFAM" id="SSF48452">
    <property type="entry name" value="TPR-like"/>
    <property type="match status" value="1"/>
</dbReference>
<name>A0AAV5B3P2_9ACTN</name>
<evidence type="ECO:0008006" key="3">
    <source>
        <dbReference type="Google" id="ProtNLM"/>
    </source>
</evidence>
<comment type="caution">
    <text evidence="1">The sequence shown here is derived from an EMBL/GenBank/DDBJ whole genome shotgun (WGS) entry which is preliminary data.</text>
</comment>
<dbReference type="EMBL" id="BQKC01000001">
    <property type="protein sequence ID" value="GJM55727.1"/>
    <property type="molecule type" value="Genomic_DNA"/>
</dbReference>
<reference evidence="1" key="1">
    <citation type="journal article" date="2022" name="Int. J. Syst. Evol. Microbiol.">
        <title>Granulimonas faecalis gen. nov., sp. nov., and Leptogranulimonas caecicola gen. nov., sp. nov., novel lactate-producing Atopobiaceae bacteria isolated from mouse intestines, and an emended description of the family Atopobiaceae.</title>
        <authorList>
            <person name="Morinaga K."/>
            <person name="Kusada H."/>
            <person name="Sakamoto S."/>
            <person name="Murakami T."/>
            <person name="Toyoda A."/>
            <person name="Mori H."/>
            <person name="Meng X.Y."/>
            <person name="Takashino M."/>
            <person name="Murotomi K."/>
            <person name="Tamaki H."/>
        </authorList>
    </citation>
    <scope>NUCLEOTIDE SEQUENCE</scope>
    <source>
        <strain evidence="1">OPF53</strain>
    </source>
</reference>
<dbReference type="InterPro" id="IPR011990">
    <property type="entry name" value="TPR-like_helical_dom_sf"/>
</dbReference>
<keyword evidence="2" id="KW-1185">Reference proteome</keyword>
<evidence type="ECO:0000313" key="2">
    <source>
        <dbReference type="Proteomes" id="UP001055025"/>
    </source>
</evidence>
<dbReference type="AlphaFoldDB" id="A0AAV5B3P2"/>
<dbReference type="Pfam" id="PF13181">
    <property type="entry name" value="TPR_8"/>
    <property type="match status" value="1"/>
</dbReference>
<sequence>MADLAIRGTARREAAADRACAALDGTCSHAVAAVLEATAHDDDREVRAAGQRVVRSLIDGTLDGGDPGAVRDALLTDGDLGRAVAEALSLLASPEGGDPVRVERCARRPEGLLAAEEDAEPYHDDACRVWRFFNTYAERGLHNRLSGPDGREVRLVPAPYYHAHGTLSSLSMRLGRADRALAFALRAVELDPMDVNARLRAARCHELLGDAPMAEATVRELLSLAHDPDSICAAYLRLGGALRQEGELRLADASLRHALAVGGVCAPAAAKALGDLQAQGGYEPAPAGTVADELEGAGIPLAPVARVGEVLVDGAKAAVDAGIFPVARDLTTLVGILTNDESLLTVALSMEADA</sequence>
<gene>
    <name evidence="1" type="ORF">ATOP_13820</name>
</gene>
<dbReference type="InterPro" id="IPR019734">
    <property type="entry name" value="TPR_rpt"/>
</dbReference>
<organism evidence="1 2">
    <name type="scientific">Granulimonas faecalis</name>
    <dbReference type="NCBI Taxonomy" id="2894155"/>
    <lineage>
        <taxon>Bacteria</taxon>
        <taxon>Bacillati</taxon>
        <taxon>Actinomycetota</taxon>
        <taxon>Coriobacteriia</taxon>
        <taxon>Coriobacteriales</taxon>
        <taxon>Kribbibacteriaceae</taxon>
        <taxon>Granulimonas</taxon>
    </lineage>
</organism>
<accession>A0AAV5B3P2</accession>
<dbReference type="Proteomes" id="UP001055025">
    <property type="component" value="Unassembled WGS sequence"/>
</dbReference>
<proteinExistence type="predicted"/>
<evidence type="ECO:0000313" key="1">
    <source>
        <dbReference type="EMBL" id="GJM55727.1"/>
    </source>
</evidence>